<evidence type="ECO:0000256" key="5">
    <source>
        <dbReference type="ARBA" id="ARBA00023136"/>
    </source>
</evidence>
<evidence type="ECO:0000313" key="11">
    <source>
        <dbReference type="EMBL" id="CAF1529767.1"/>
    </source>
</evidence>
<dbReference type="AlphaFoldDB" id="A0A815VJR9"/>
<dbReference type="PRINTS" id="PR00237">
    <property type="entry name" value="GPCRRHODOPSN"/>
</dbReference>
<evidence type="ECO:0000256" key="8">
    <source>
        <dbReference type="SAM" id="Phobius"/>
    </source>
</evidence>
<dbReference type="PROSITE" id="PS50262">
    <property type="entry name" value="G_PROTEIN_RECEP_F1_2"/>
    <property type="match status" value="1"/>
</dbReference>
<feature type="transmembrane region" description="Helical" evidence="8">
    <location>
        <begin position="132"/>
        <end position="151"/>
    </location>
</feature>
<feature type="transmembrane region" description="Helical" evidence="8">
    <location>
        <begin position="226"/>
        <end position="249"/>
    </location>
</feature>
<keyword evidence="5 8" id="KW-0472">Membrane</keyword>
<dbReference type="EMBL" id="CAJNOR010004832">
    <property type="protein sequence ID" value="CAF1529767.1"/>
    <property type="molecule type" value="Genomic_DNA"/>
</dbReference>
<feature type="transmembrane region" description="Helical" evidence="8">
    <location>
        <begin position="171"/>
        <end position="194"/>
    </location>
</feature>
<dbReference type="GO" id="GO:0016020">
    <property type="term" value="C:membrane"/>
    <property type="evidence" value="ECO:0007669"/>
    <property type="project" value="UniProtKB-SubCell"/>
</dbReference>
<feature type="transmembrane region" description="Helical" evidence="8">
    <location>
        <begin position="93"/>
        <end position="112"/>
    </location>
</feature>
<dbReference type="EMBL" id="CAJNOJ010000127">
    <property type="protein sequence ID" value="CAF1164513.1"/>
    <property type="molecule type" value="Genomic_DNA"/>
</dbReference>
<evidence type="ECO:0000256" key="1">
    <source>
        <dbReference type="ARBA" id="ARBA00004141"/>
    </source>
</evidence>
<dbReference type="CDD" id="cd00637">
    <property type="entry name" value="7tm_classA_rhodopsin-like"/>
    <property type="match status" value="1"/>
</dbReference>
<gene>
    <name evidence="10" type="ORF">EDS130_LOCUS23332</name>
    <name evidence="11" type="ORF">XAT740_LOCUS41374</name>
</gene>
<feature type="transmembrane region" description="Helical" evidence="8">
    <location>
        <begin position="255"/>
        <end position="278"/>
    </location>
</feature>
<dbReference type="InterPro" id="IPR017452">
    <property type="entry name" value="GPCR_Rhodpsn_7TM"/>
</dbReference>
<evidence type="ECO:0000256" key="3">
    <source>
        <dbReference type="ARBA" id="ARBA00022989"/>
    </source>
</evidence>
<keyword evidence="6" id="KW-0675">Receptor</keyword>
<evidence type="ECO:0000256" key="2">
    <source>
        <dbReference type="ARBA" id="ARBA00022692"/>
    </source>
</evidence>
<dbReference type="GO" id="GO:0004930">
    <property type="term" value="F:G protein-coupled receptor activity"/>
    <property type="evidence" value="ECO:0007669"/>
    <property type="project" value="UniProtKB-KW"/>
</dbReference>
<feature type="transmembrane region" description="Helical" evidence="8">
    <location>
        <begin position="47"/>
        <end position="73"/>
    </location>
</feature>
<comment type="subcellular location">
    <subcellularLocation>
        <location evidence="1">Membrane</location>
        <topology evidence="1">Multi-pass membrane protein</topology>
    </subcellularLocation>
</comment>
<keyword evidence="4" id="KW-0297">G-protein coupled receptor</keyword>
<dbReference type="Proteomes" id="UP000663852">
    <property type="component" value="Unassembled WGS sequence"/>
</dbReference>
<keyword evidence="12" id="KW-1185">Reference proteome</keyword>
<dbReference type="Proteomes" id="UP000663828">
    <property type="component" value="Unassembled WGS sequence"/>
</dbReference>
<feature type="transmembrane region" description="Helical" evidence="8">
    <location>
        <begin position="12"/>
        <end position="40"/>
    </location>
</feature>
<evidence type="ECO:0000313" key="12">
    <source>
        <dbReference type="Proteomes" id="UP000663828"/>
    </source>
</evidence>
<dbReference type="InterPro" id="IPR000276">
    <property type="entry name" value="GPCR_Rhodpsn"/>
</dbReference>
<dbReference type="InterPro" id="IPR050125">
    <property type="entry name" value="GPCR_opsins"/>
</dbReference>
<evidence type="ECO:0000256" key="4">
    <source>
        <dbReference type="ARBA" id="ARBA00023040"/>
    </source>
</evidence>
<comment type="caution">
    <text evidence="11">The sequence shown here is derived from an EMBL/GenBank/DDBJ whole genome shotgun (WGS) entry which is preliminary data.</text>
</comment>
<sequence>MHNSSITASAYWFIPVDIVMLVCLSLLVILNSLLLLVLIFDKTCHKLPVILVSNTYLAQILLAAVIFSMATFTLQNDLKNIVHLDRFCLFRGYLSYVLCTIMNFSFLLQAFYRYLSAVYPTYTYWKSKKLHLLLVSITWVYSFVYPLPFTLSGKITYNVDNQVCQIPLRLSFALIYAIFNVYLLPVGLIQLIYFRLVRHIQDINAQPIGVYNTFRVQRELKMVRQIVIVVCVLIIFGLPYSSFALTSFFTTPPKYHFRIAVLFIISSLMFITLALFYFTSPIKSSVNKLIGSHSSQSYEVPK</sequence>
<keyword evidence="2 8" id="KW-0812">Transmembrane</keyword>
<dbReference type="Pfam" id="PF00001">
    <property type="entry name" value="7tm_1"/>
    <property type="match status" value="1"/>
</dbReference>
<evidence type="ECO:0000256" key="6">
    <source>
        <dbReference type="ARBA" id="ARBA00023170"/>
    </source>
</evidence>
<accession>A0A815VJR9</accession>
<evidence type="ECO:0000256" key="7">
    <source>
        <dbReference type="ARBA" id="ARBA00023224"/>
    </source>
</evidence>
<feature type="domain" description="G-protein coupled receptors family 1 profile" evidence="9">
    <location>
        <begin position="30"/>
        <end position="291"/>
    </location>
</feature>
<dbReference type="SUPFAM" id="SSF81321">
    <property type="entry name" value="Family A G protein-coupled receptor-like"/>
    <property type="match status" value="1"/>
</dbReference>
<proteinExistence type="predicted"/>
<evidence type="ECO:0000313" key="10">
    <source>
        <dbReference type="EMBL" id="CAF1164513.1"/>
    </source>
</evidence>
<name>A0A815VJR9_ADIRI</name>
<protein>
    <recommendedName>
        <fullName evidence="9">G-protein coupled receptors family 1 profile domain-containing protein</fullName>
    </recommendedName>
</protein>
<keyword evidence="7" id="KW-0807">Transducer</keyword>
<organism evidence="11 12">
    <name type="scientific">Adineta ricciae</name>
    <name type="common">Rotifer</name>
    <dbReference type="NCBI Taxonomy" id="249248"/>
    <lineage>
        <taxon>Eukaryota</taxon>
        <taxon>Metazoa</taxon>
        <taxon>Spiralia</taxon>
        <taxon>Gnathifera</taxon>
        <taxon>Rotifera</taxon>
        <taxon>Eurotatoria</taxon>
        <taxon>Bdelloidea</taxon>
        <taxon>Adinetida</taxon>
        <taxon>Adinetidae</taxon>
        <taxon>Adineta</taxon>
    </lineage>
</organism>
<reference evidence="11" key="1">
    <citation type="submission" date="2021-02" db="EMBL/GenBank/DDBJ databases">
        <authorList>
            <person name="Nowell W R."/>
        </authorList>
    </citation>
    <scope>NUCLEOTIDE SEQUENCE</scope>
</reference>
<dbReference type="PANTHER" id="PTHR24240">
    <property type="entry name" value="OPSIN"/>
    <property type="match status" value="1"/>
</dbReference>
<keyword evidence="3 8" id="KW-1133">Transmembrane helix</keyword>
<evidence type="ECO:0000259" key="9">
    <source>
        <dbReference type="PROSITE" id="PS50262"/>
    </source>
</evidence>
<dbReference type="Gene3D" id="1.20.1070.10">
    <property type="entry name" value="Rhodopsin 7-helix transmembrane proteins"/>
    <property type="match status" value="1"/>
</dbReference>